<dbReference type="InterPro" id="IPR011990">
    <property type="entry name" value="TPR-like_helical_dom_sf"/>
</dbReference>
<dbReference type="InterPro" id="IPR012944">
    <property type="entry name" value="SusD_RagB_dom"/>
</dbReference>
<evidence type="ECO:0000259" key="7">
    <source>
        <dbReference type="Pfam" id="PF14322"/>
    </source>
</evidence>
<keyword evidence="5" id="KW-0998">Cell outer membrane</keyword>
<dbReference type="Proteomes" id="UP001501175">
    <property type="component" value="Unassembled WGS sequence"/>
</dbReference>
<reference evidence="9" key="1">
    <citation type="journal article" date="2019" name="Int. J. Syst. Evol. Microbiol.">
        <title>The Global Catalogue of Microorganisms (GCM) 10K type strain sequencing project: providing services to taxonomists for standard genome sequencing and annotation.</title>
        <authorList>
            <consortium name="The Broad Institute Genomics Platform"/>
            <consortium name="The Broad Institute Genome Sequencing Center for Infectious Disease"/>
            <person name="Wu L."/>
            <person name="Ma J."/>
        </authorList>
    </citation>
    <scope>NUCLEOTIDE SEQUENCE [LARGE SCALE GENOMIC DNA]</scope>
    <source>
        <strain evidence="9">JCM 17927</strain>
    </source>
</reference>
<evidence type="ECO:0000256" key="1">
    <source>
        <dbReference type="ARBA" id="ARBA00004442"/>
    </source>
</evidence>
<dbReference type="RefSeq" id="WP_345241816.1">
    <property type="nucleotide sequence ID" value="NZ_BAABHD010000014.1"/>
</dbReference>
<dbReference type="PROSITE" id="PS51257">
    <property type="entry name" value="PROKAR_LIPOPROTEIN"/>
    <property type="match status" value="1"/>
</dbReference>
<dbReference type="SUPFAM" id="SSF48452">
    <property type="entry name" value="TPR-like"/>
    <property type="match status" value="1"/>
</dbReference>
<evidence type="ECO:0000256" key="3">
    <source>
        <dbReference type="ARBA" id="ARBA00022729"/>
    </source>
</evidence>
<name>A0ABP8MIT7_9BACT</name>
<evidence type="ECO:0000313" key="8">
    <source>
        <dbReference type="EMBL" id="GAA4451333.1"/>
    </source>
</evidence>
<comment type="similarity">
    <text evidence="2">Belongs to the SusD family.</text>
</comment>
<dbReference type="InterPro" id="IPR033985">
    <property type="entry name" value="SusD-like_N"/>
</dbReference>
<dbReference type="Pfam" id="PF07980">
    <property type="entry name" value="SusD_RagB"/>
    <property type="match status" value="1"/>
</dbReference>
<comment type="caution">
    <text evidence="8">The sequence shown here is derived from an EMBL/GenBank/DDBJ whole genome shotgun (WGS) entry which is preliminary data.</text>
</comment>
<dbReference type="Pfam" id="PF14322">
    <property type="entry name" value="SusD-like_3"/>
    <property type="match status" value="1"/>
</dbReference>
<evidence type="ECO:0000313" key="9">
    <source>
        <dbReference type="Proteomes" id="UP001501175"/>
    </source>
</evidence>
<sequence length="480" mass="53782">MTSRIIYASVLTAVLLTGCGEQYLELGPRSQVSDVNFFKTAGDFNLATRGVYDALQNRSYQESSWGMMELVSDNTLTVTTPGSFGETWYQVDEFRVLTDNRLMQAQWQTSYQLINRANLVLSKLEATAIDSKAKDQFQGEAQFLRAYTYFNLVRLFGEVPLVITPTVNPFEAFNQLREPVDKVYAQIIADLQSAEQKLPDAYTGNDIGRATRWAAKGLLAKVYLTRKNYTEATTRLREIVSSGKFDLLPGYADVFRPNNANHKESLFEIQFKAGLGTDREGSPFADAMSPQDARIWGGNSGGGQGNNVPTEDLVNAYEKGDLRKDLSIGQLKAGERGNPPLSFYQKKFSSPPTATLDHDDNFIVLRYADVLLMLAEALNEQGYGNAEAFTALNRVRKRAGLADLTQADVPSQAAFRTALLQERRVELAFENHRWFDLLRFGVAQPVLTAKNYRIQPYQLLFPVPQRERDLNPALAQNPGY</sequence>
<feature type="domain" description="RagB/SusD" evidence="6">
    <location>
        <begin position="340"/>
        <end position="452"/>
    </location>
</feature>
<dbReference type="CDD" id="cd08977">
    <property type="entry name" value="SusD"/>
    <property type="match status" value="1"/>
</dbReference>
<organism evidence="8 9">
    <name type="scientific">Nibrella saemangeumensis</name>
    <dbReference type="NCBI Taxonomy" id="1084526"/>
    <lineage>
        <taxon>Bacteria</taxon>
        <taxon>Pseudomonadati</taxon>
        <taxon>Bacteroidota</taxon>
        <taxon>Cytophagia</taxon>
        <taxon>Cytophagales</taxon>
        <taxon>Spirosomataceae</taxon>
        <taxon>Nibrella</taxon>
    </lineage>
</organism>
<protein>
    <submittedName>
        <fullName evidence="8">RagB/SusD family nutrient uptake outer membrane protein</fullName>
    </submittedName>
</protein>
<comment type="subcellular location">
    <subcellularLocation>
        <location evidence="1">Cell outer membrane</location>
    </subcellularLocation>
</comment>
<gene>
    <name evidence="8" type="ORF">GCM10023189_13250</name>
</gene>
<keyword evidence="9" id="KW-1185">Reference proteome</keyword>
<keyword evidence="3" id="KW-0732">Signal</keyword>
<keyword evidence="4" id="KW-0472">Membrane</keyword>
<dbReference type="EMBL" id="BAABHD010000014">
    <property type="protein sequence ID" value="GAA4451333.1"/>
    <property type="molecule type" value="Genomic_DNA"/>
</dbReference>
<proteinExistence type="inferred from homology"/>
<accession>A0ABP8MIT7</accession>
<evidence type="ECO:0000256" key="5">
    <source>
        <dbReference type="ARBA" id="ARBA00023237"/>
    </source>
</evidence>
<evidence type="ECO:0000256" key="2">
    <source>
        <dbReference type="ARBA" id="ARBA00006275"/>
    </source>
</evidence>
<evidence type="ECO:0000256" key="4">
    <source>
        <dbReference type="ARBA" id="ARBA00023136"/>
    </source>
</evidence>
<evidence type="ECO:0000259" key="6">
    <source>
        <dbReference type="Pfam" id="PF07980"/>
    </source>
</evidence>
<dbReference type="Gene3D" id="1.25.40.390">
    <property type="match status" value="1"/>
</dbReference>
<feature type="domain" description="SusD-like N-terminal" evidence="7">
    <location>
        <begin position="60"/>
        <end position="224"/>
    </location>
</feature>